<accession>A0A7L9SLP8</accession>
<keyword evidence="3" id="KW-1185">Reference proteome</keyword>
<dbReference type="EMBL" id="CP062938">
    <property type="protein sequence ID" value="QOL31243.1"/>
    <property type="molecule type" value="Genomic_DNA"/>
</dbReference>
<gene>
    <name evidence="2" type="ORF">BE0216_01285</name>
</gene>
<dbReference type="PANTHER" id="PTHR43358:SF4">
    <property type="entry name" value="ALPHA_BETA HYDROLASE FOLD-1 DOMAIN-CONTAINING PROTEIN"/>
    <property type="match status" value="1"/>
</dbReference>
<dbReference type="PANTHER" id="PTHR43358">
    <property type="entry name" value="ALPHA/BETA-HYDROLASE"/>
    <property type="match status" value="1"/>
</dbReference>
<dbReference type="OrthoDB" id="9786110at2"/>
<dbReference type="SUPFAM" id="SSF53474">
    <property type="entry name" value="alpha/beta-Hydrolases"/>
    <property type="match status" value="1"/>
</dbReference>
<evidence type="ECO:0000313" key="3">
    <source>
        <dbReference type="Proteomes" id="UP000593943"/>
    </source>
</evidence>
<keyword evidence="2" id="KW-0378">Hydrolase</keyword>
<protein>
    <submittedName>
        <fullName evidence="2">Alpha/beta hydrolase</fullName>
    </submittedName>
</protein>
<dbReference type="Pfam" id="PF12146">
    <property type="entry name" value="Hydrolase_4"/>
    <property type="match status" value="1"/>
</dbReference>
<dbReference type="AlphaFoldDB" id="A0A7L9SLP8"/>
<dbReference type="InterPro" id="IPR052920">
    <property type="entry name" value="DNA-binding_regulatory"/>
</dbReference>
<dbReference type="Gene3D" id="3.40.50.1820">
    <property type="entry name" value="alpha/beta hydrolase"/>
    <property type="match status" value="1"/>
</dbReference>
<organism evidence="2 3">
    <name type="scientific">Bifidobacterium eulemuris</name>
    <dbReference type="NCBI Taxonomy" id="1765219"/>
    <lineage>
        <taxon>Bacteria</taxon>
        <taxon>Bacillati</taxon>
        <taxon>Actinomycetota</taxon>
        <taxon>Actinomycetes</taxon>
        <taxon>Bifidobacteriales</taxon>
        <taxon>Bifidobacteriaceae</taxon>
        <taxon>Bifidobacterium</taxon>
    </lineage>
</organism>
<evidence type="ECO:0000313" key="2">
    <source>
        <dbReference type="EMBL" id="QOL31243.1"/>
    </source>
</evidence>
<dbReference type="InterPro" id="IPR022742">
    <property type="entry name" value="Hydrolase_4"/>
</dbReference>
<reference evidence="2 3" key="1">
    <citation type="submission" date="2020-10" db="EMBL/GenBank/DDBJ databases">
        <title>Genome sequencing of Bifidobacterium eulemuris_DSMZ_100216.</title>
        <authorList>
            <person name="Kim J."/>
        </authorList>
    </citation>
    <scope>NUCLEOTIDE SEQUENCE [LARGE SCALE GENOMIC DNA]</scope>
    <source>
        <strain evidence="2 3">DSM 100216</strain>
    </source>
</reference>
<sequence length="337" mass="36663">MAGSSRRLSPTIRESGRGLAPAVIASSLLAATGGWAALSYTVFARALDMRSGVATSPQTRIPSGVGRDAAEEADAIDWFVASRQPVTVRSDDRLLLHGWLLDPDHAAPKAHLYAICCHGHGSEPEAVAKYARRFARMGFTVLLPASRGHELSEGRYVGMGWLERRDLMRWISLIVASDPQARILLQGISMGAATVMMTVGEPDLPRNVVAAIEECGYTSVWDALMSGAAMQGKLPRWMFAPLFAGVGLMARWRAGYGLHEASCLRQLRHTTVPMMFIQGSEDEFVPVRAMEANYEACSSIDREKLLVVGAGHAMCAGTDPARYWKRVGGFVTRVFDL</sequence>
<dbReference type="InterPro" id="IPR029058">
    <property type="entry name" value="AB_hydrolase_fold"/>
</dbReference>
<dbReference type="GO" id="GO:0016787">
    <property type="term" value="F:hydrolase activity"/>
    <property type="evidence" value="ECO:0007669"/>
    <property type="project" value="UniProtKB-KW"/>
</dbReference>
<evidence type="ECO:0000259" key="1">
    <source>
        <dbReference type="Pfam" id="PF12146"/>
    </source>
</evidence>
<proteinExistence type="predicted"/>
<dbReference type="KEGG" id="beu:BE0216_01285"/>
<name>A0A7L9SLP8_9BIFI</name>
<dbReference type="Proteomes" id="UP000593943">
    <property type="component" value="Chromosome"/>
</dbReference>
<feature type="domain" description="Serine aminopeptidase S33" evidence="1">
    <location>
        <begin position="115"/>
        <end position="213"/>
    </location>
</feature>
<dbReference type="RefSeq" id="WP_094636272.1">
    <property type="nucleotide sequence ID" value="NZ_CP062938.1"/>
</dbReference>